<dbReference type="GO" id="GO:0005634">
    <property type="term" value="C:nucleus"/>
    <property type="evidence" value="ECO:0007669"/>
    <property type="project" value="TreeGrafter"/>
</dbReference>
<dbReference type="InterPro" id="IPR027417">
    <property type="entry name" value="P-loop_NTPase"/>
</dbReference>
<dbReference type="Pfam" id="PF13191">
    <property type="entry name" value="AAA_16"/>
    <property type="match status" value="1"/>
</dbReference>
<dbReference type="Gene3D" id="1.10.8.60">
    <property type="match status" value="1"/>
</dbReference>
<evidence type="ECO:0000313" key="4">
    <source>
        <dbReference type="Proteomes" id="UP000237144"/>
    </source>
</evidence>
<organism evidence="3 4">
    <name type="scientific">Rhodotorula taiwanensis</name>
    <dbReference type="NCBI Taxonomy" id="741276"/>
    <lineage>
        <taxon>Eukaryota</taxon>
        <taxon>Fungi</taxon>
        <taxon>Dikarya</taxon>
        <taxon>Basidiomycota</taxon>
        <taxon>Pucciniomycotina</taxon>
        <taxon>Microbotryomycetes</taxon>
        <taxon>Sporidiobolales</taxon>
        <taxon>Sporidiobolaceae</taxon>
        <taxon>Rhodotorula</taxon>
    </lineage>
</organism>
<dbReference type="AlphaFoldDB" id="A0A2S5B557"/>
<evidence type="ECO:0000313" key="3">
    <source>
        <dbReference type="EMBL" id="POY71919.1"/>
    </source>
</evidence>
<feature type="region of interest" description="Disordered" evidence="1">
    <location>
        <begin position="595"/>
        <end position="636"/>
    </location>
</feature>
<feature type="compositionally biased region" description="Low complexity" evidence="1">
    <location>
        <begin position="596"/>
        <end position="609"/>
    </location>
</feature>
<dbReference type="PANTHER" id="PTHR10763">
    <property type="entry name" value="CELL DIVISION CONTROL PROTEIN 6-RELATED"/>
    <property type="match status" value="1"/>
</dbReference>
<feature type="region of interest" description="Disordered" evidence="1">
    <location>
        <begin position="86"/>
        <end position="113"/>
    </location>
</feature>
<dbReference type="InterPro" id="IPR050311">
    <property type="entry name" value="ORC1/CDC6"/>
</dbReference>
<dbReference type="Proteomes" id="UP000237144">
    <property type="component" value="Unassembled WGS sequence"/>
</dbReference>
<feature type="domain" description="Orc1-like AAA ATPase" evidence="2">
    <location>
        <begin position="179"/>
        <end position="321"/>
    </location>
</feature>
<dbReference type="InterPro" id="IPR041664">
    <property type="entry name" value="AAA_16"/>
</dbReference>
<dbReference type="PANTHER" id="PTHR10763:SF26">
    <property type="entry name" value="CELL DIVISION CONTROL PROTEIN 6 HOMOLOG"/>
    <property type="match status" value="1"/>
</dbReference>
<dbReference type="SUPFAM" id="SSF52540">
    <property type="entry name" value="P-loop containing nucleoside triphosphate hydrolases"/>
    <property type="match status" value="1"/>
</dbReference>
<dbReference type="GO" id="GO:0006270">
    <property type="term" value="P:DNA replication initiation"/>
    <property type="evidence" value="ECO:0007669"/>
    <property type="project" value="TreeGrafter"/>
</dbReference>
<proteinExistence type="predicted"/>
<dbReference type="EMBL" id="PJQD01000069">
    <property type="protein sequence ID" value="POY71919.1"/>
    <property type="molecule type" value="Genomic_DNA"/>
</dbReference>
<dbReference type="GO" id="GO:0033314">
    <property type="term" value="P:mitotic DNA replication checkpoint signaling"/>
    <property type="evidence" value="ECO:0007669"/>
    <property type="project" value="TreeGrafter"/>
</dbReference>
<sequence length="720" mass="76438">MLGKRTRGNTVCDNAQHAAKRPVTALGASTKPGLSITATPAKRLATAMAAPSMSRSLSQKENQAVQLVHEFEEGNVFTVDDSVETPSPAAYTLSPPPVGPRPIEVKTEEEKPNSTRTIPHIYAHAASLLTTSSDLASSLPISGRQDQRETLLAFLQRRFPSVYAPREGGSSGSTTTPTRPGPAAMYVSGPPGIGKTALLSAVLGDFERQIADRELGAEVVVLMENCAAIAAGGTGADKAWEKLATGLGIDVARLDESSRTLTAKQRFEMGLQDGRKYLLVLDEIDHLISPTSPTRPASSAQPDLLNALFQLASIPASPLTLIGIANDLTLKALSLAPPPLAFSSSPEKGKAKADPLRTPSKPIRLHFKPYSWQELVHIVDQRLSLLADSYPFDLDVQQNSPPAEESAQDGAKAKKTSFPLIDKPALERCAKKIAAGTGDVRTMLDVVRRAVAAAAHQQAALPEVSLPSFTAQTAPKAGMKHVSAALASSSGLTVAPTLAARLAALQGGPHQRLVLVAVVVALSRLEKDGAGLAALSPSGAFESGGVAPRVIVDECYKVYRDFLQAEDVLKPSALDTSTFVETVGMIEDLGGFVTVRGRPGSSPSSSPSKSGGGATRRLTPTKKHERGRVTVELSPSAPMADLVTAITTAPPAGREAEEDEIARIARRLLERERSAQRWEVKRRAMGRDEDRRAEEELEGREWERSLQAAEVEGPSSTSKN</sequence>
<reference evidence="3 4" key="1">
    <citation type="journal article" date="2018" name="Front. Microbiol.">
        <title>Prospects for Fungal Bioremediation of Acidic Radioactive Waste Sites: Characterization and Genome Sequence of Rhodotorula taiwanensis MD1149.</title>
        <authorList>
            <person name="Tkavc R."/>
            <person name="Matrosova V.Y."/>
            <person name="Grichenko O.E."/>
            <person name="Gostincar C."/>
            <person name="Volpe R.P."/>
            <person name="Klimenkova P."/>
            <person name="Gaidamakova E.K."/>
            <person name="Zhou C.E."/>
            <person name="Stewart B.J."/>
            <person name="Lyman M.G."/>
            <person name="Malfatti S.A."/>
            <person name="Rubinfeld B."/>
            <person name="Courtot M."/>
            <person name="Singh J."/>
            <person name="Dalgard C.L."/>
            <person name="Hamilton T."/>
            <person name="Frey K.G."/>
            <person name="Gunde-Cimerman N."/>
            <person name="Dugan L."/>
            <person name="Daly M.J."/>
        </authorList>
    </citation>
    <scope>NUCLEOTIDE SEQUENCE [LARGE SCALE GENOMIC DNA]</scope>
    <source>
        <strain evidence="3 4">MD1149</strain>
    </source>
</reference>
<dbReference type="GO" id="GO:0003688">
    <property type="term" value="F:DNA replication origin binding"/>
    <property type="evidence" value="ECO:0007669"/>
    <property type="project" value="TreeGrafter"/>
</dbReference>
<dbReference type="OrthoDB" id="1926878at2759"/>
<dbReference type="STRING" id="741276.A0A2S5B557"/>
<feature type="compositionally biased region" description="Basic and acidic residues" evidence="1">
    <location>
        <begin position="675"/>
        <end position="704"/>
    </location>
</feature>
<feature type="compositionally biased region" description="Basic and acidic residues" evidence="1">
    <location>
        <begin position="103"/>
        <end position="113"/>
    </location>
</feature>
<keyword evidence="4" id="KW-1185">Reference proteome</keyword>
<feature type="region of interest" description="Disordered" evidence="1">
    <location>
        <begin position="675"/>
        <end position="720"/>
    </location>
</feature>
<protein>
    <recommendedName>
        <fullName evidence="2">Orc1-like AAA ATPase domain-containing protein</fullName>
    </recommendedName>
</protein>
<name>A0A2S5B557_9BASI</name>
<evidence type="ECO:0000259" key="2">
    <source>
        <dbReference type="Pfam" id="PF13191"/>
    </source>
</evidence>
<gene>
    <name evidence="3" type="ORF">BMF94_5055</name>
</gene>
<dbReference type="Gene3D" id="3.40.50.300">
    <property type="entry name" value="P-loop containing nucleotide triphosphate hydrolases"/>
    <property type="match status" value="1"/>
</dbReference>
<comment type="caution">
    <text evidence="3">The sequence shown here is derived from an EMBL/GenBank/DDBJ whole genome shotgun (WGS) entry which is preliminary data.</text>
</comment>
<accession>A0A2S5B557</accession>
<evidence type="ECO:0000256" key="1">
    <source>
        <dbReference type="SAM" id="MobiDB-lite"/>
    </source>
</evidence>